<dbReference type="AlphaFoldDB" id="A0A0G4LLV1"/>
<dbReference type="EMBL" id="CVQH01015002">
    <property type="protein sequence ID" value="CRK23022.1"/>
    <property type="molecule type" value="Genomic_DNA"/>
</dbReference>
<gene>
    <name evidence="4" type="ORF">BN1708_013587</name>
</gene>
<dbReference type="Pfam" id="PF13673">
    <property type="entry name" value="Acetyltransf_10"/>
    <property type="match status" value="1"/>
</dbReference>
<dbReference type="STRING" id="100787.A0A0G4LLV1"/>
<keyword evidence="2" id="KW-0012">Acyltransferase</keyword>
<feature type="domain" description="N-acetyltransferase" evidence="3">
    <location>
        <begin position="187"/>
        <end position="268"/>
    </location>
</feature>
<dbReference type="PROSITE" id="PS51186">
    <property type="entry name" value="GNAT"/>
    <property type="match status" value="1"/>
</dbReference>
<dbReference type="PANTHER" id="PTHR10908:SF0">
    <property type="entry name" value="SEROTONIN N-ACETYLTRANSFERASE"/>
    <property type="match status" value="1"/>
</dbReference>
<dbReference type="Gene3D" id="3.40.630.30">
    <property type="match status" value="1"/>
</dbReference>
<keyword evidence="5" id="KW-1185">Reference proteome</keyword>
<dbReference type="Proteomes" id="UP000044602">
    <property type="component" value="Unassembled WGS sequence"/>
</dbReference>
<dbReference type="PANTHER" id="PTHR10908">
    <property type="entry name" value="SEROTONIN N-ACETYLTRANSFERASE"/>
    <property type="match status" value="1"/>
</dbReference>
<keyword evidence="1" id="KW-0808">Transferase</keyword>
<dbReference type="InterPro" id="IPR051635">
    <property type="entry name" value="SNAT-like"/>
</dbReference>
<dbReference type="GO" id="GO:0005737">
    <property type="term" value="C:cytoplasm"/>
    <property type="evidence" value="ECO:0007669"/>
    <property type="project" value="TreeGrafter"/>
</dbReference>
<evidence type="ECO:0000256" key="1">
    <source>
        <dbReference type="ARBA" id="ARBA00022679"/>
    </source>
</evidence>
<dbReference type="GO" id="GO:0004059">
    <property type="term" value="F:aralkylamine N-acetyltransferase activity"/>
    <property type="evidence" value="ECO:0007669"/>
    <property type="project" value="TreeGrafter"/>
</dbReference>
<protein>
    <recommendedName>
        <fullName evidence="3">N-acetyltransferase domain-containing protein</fullName>
    </recommendedName>
</protein>
<organism evidence="4 5">
    <name type="scientific">Verticillium longisporum</name>
    <name type="common">Verticillium dahliae var. longisporum</name>
    <dbReference type="NCBI Taxonomy" id="100787"/>
    <lineage>
        <taxon>Eukaryota</taxon>
        <taxon>Fungi</taxon>
        <taxon>Dikarya</taxon>
        <taxon>Ascomycota</taxon>
        <taxon>Pezizomycotina</taxon>
        <taxon>Sordariomycetes</taxon>
        <taxon>Hypocreomycetidae</taxon>
        <taxon>Glomerellales</taxon>
        <taxon>Plectosphaerellaceae</taxon>
        <taxon>Verticillium</taxon>
    </lineage>
</organism>
<sequence length="274" mass="30029">MASFEMAGSHPEDTIDAKCAIDDSVDEDEEMVEIRRIQSAEHKRQRKDSTAQRVQSIVPFHFSPLFLPLTVSSVNSCQALEDAAFTNPNHRCHPEQFQYRLSQCSDICFGLFCSVKPSEAKGFGLETLATANPVETNREDGEVLVLCAHAVATMGKSPVVTDDDLRYPQNWRDADAAKSAKVGHQQHGRTVCLHSLAVSPKLHGTGIGKLTLTSYIQIINDSGVADRIALICEDHLVGFYKKFGFRELGASQVTFGGGGWYDMILDLDGPAQKG</sequence>
<evidence type="ECO:0000256" key="2">
    <source>
        <dbReference type="ARBA" id="ARBA00023315"/>
    </source>
</evidence>
<reference evidence="4 5" key="1">
    <citation type="submission" date="2015-05" db="EMBL/GenBank/DDBJ databases">
        <authorList>
            <person name="Wang D.B."/>
            <person name="Wang M."/>
        </authorList>
    </citation>
    <scope>NUCLEOTIDE SEQUENCE [LARGE SCALE GENOMIC DNA]</scope>
    <source>
        <strain evidence="4">VL1</strain>
    </source>
</reference>
<evidence type="ECO:0000313" key="4">
    <source>
        <dbReference type="EMBL" id="CRK23022.1"/>
    </source>
</evidence>
<proteinExistence type="predicted"/>
<dbReference type="InterPro" id="IPR016181">
    <property type="entry name" value="Acyl_CoA_acyltransferase"/>
</dbReference>
<dbReference type="SUPFAM" id="SSF55729">
    <property type="entry name" value="Acyl-CoA N-acyltransferases (Nat)"/>
    <property type="match status" value="1"/>
</dbReference>
<name>A0A0G4LLV1_VERLO</name>
<accession>A0A0G4LLV1</accession>
<dbReference type="InterPro" id="IPR000182">
    <property type="entry name" value="GNAT_dom"/>
</dbReference>
<evidence type="ECO:0000313" key="5">
    <source>
        <dbReference type="Proteomes" id="UP000044602"/>
    </source>
</evidence>
<evidence type="ECO:0000259" key="3">
    <source>
        <dbReference type="PROSITE" id="PS51186"/>
    </source>
</evidence>